<gene>
    <name evidence="2" type="ORF">EYF80_040248</name>
</gene>
<accession>A0A4Z2G8S2</accession>
<feature type="compositionally biased region" description="Basic and acidic residues" evidence="1">
    <location>
        <begin position="75"/>
        <end position="85"/>
    </location>
</feature>
<dbReference type="AlphaFoldDB" id="A0A4Z2G8S2"/>
<sequence length="127" mass="14041">MCCYVKGLLRDQGSTTTLLPAALNEQLCLCLRVTFANYKPPRPLPHSAAANGCGTEGRPEGREGQKRNATRKRNSKEQRYGKRDSSASSTHHSIILILTITTTRVRMTPGGSWQINIKHSPVIGHSW</sequence>
<dbReference type="Proteomes" id="UP000314294">
    <property type="component" value="Unassembled WGS sequence"/>
</dbReference>
<organism evidence="2 3">
    <name type="scientific">Liparis tanakae</name>
    <name type="common">Tanaka's snailfish</name>
    <dbReference type="NCBI Taxonomy" id="230148"/>
    <lineage>
        <taxon>Eukaryota</taxon>
        <taxon>Metazoa</taxon>
        <taxon>Chordata</taxon>
        <taxon>Craniata</taxon>
        <taxon>Vertebrata</taxon>
        <taxon>Euteleostomi</taxon>
        <taxon>Actinopterygii</taxon>
        <taxon>Neopterygii</taxon>
        <taxon>Teleostei</taxon>
        <taxon>Neoteleostei</taxon>
        <taxon>Acanthomorphata</taxon>
        <taxon>Eupercaria</taxon>
        <taxon>Perciformes</taxon>
        <taxon>Cottioidei</taxon>
        <taxon>Cottales</taxon>
        <taxon>Liparidae</taxon>
        <taxon>Liparis</taxon>
    </lineage>
</organism>
<keyword evidence="3" id="KW-1185">Reference proteome</keyword>
<evidence type="ECO:0000313" key="3">
    <source>
        <dbReference type="Proteomes" id="UP000314294"/>
    </source>
</evidence>
<protein>
    <submittedName>
        <fullName evidence="2">Uncharacterized protein</fullName>
    </submittedName>
</protein>
<feature type="compositionally biased region" description="Basic and acidic residues" evidence="1">
    <location>
        <begin position="57"/>
        <end position="66"/>
    </location>
</feature>
<dbReference type="EMBL" id="SRLO01000651">
    <property type="protein sequence ID" value="TNN49540.1"/>
    <property type="molecule type" value="Genomic_DNA"/>
</dbReference>
<name>A0A4Z2G8S2_9TELE</name>
<comment type="caution">
    <text evidence="2">The sequence shown here is derived from an EMBL/GenBank/DDBJ whole genome shotgun (WGS) entry which is preliminary data.</text>
</comment>
<proteinExistence type="predicted"/>
<evidence type="ECO:0000256" key="1">
    <source>
        <dbReference type="SAM" id="MobiDB-lite"/>
    </source>
</evidence>
<feature type="region of interest" description="Disordered" evidence="1">
    <location>
        <begin position="40"/>
        <end position="90"/>
    </location>
</feature>
<reference evidence="2 3" key="1">
    <citation type="submission" date="2019-03" db="EMBL/GenBank/DDBJ databases">
        <title>First draft genome of Liparis tanakae, snailfish: a comprehensive survey of snailfish specific genes.</title>
        <authorList>
            <person name="Kim W."/>
            <person name="Song I."/>
            <person name="Jeong J.-H."/>
            <person name="Kim D."/>
            <person name="Kim S."/>
            <person name="Ryu S."/>
            <person name="Song J.Y."/>
            <person name="Lee S.K."/>
        </authorList>
    </citation>
    <scope>NUCLEOTIDE SEQUENCE [LARGE SCALE GENOMIC DNA]</scope>
    <source>
        <tissue evidence="2">Muscle</tissue>
    </source>
</reference>
<evidence type="ECO:0000313" key="2">
    <source>
        <dbReference type="EMBL" id="TNN49540.1"/>
    </source>
</evidence>